<organism evidence="2 3">
    <name type="scientific">Kurthia gibsonii</name>
    <dbReference type="NCBI Taxonomy" id="33946"/>
    <lineage>
        <taxon>Bacteria</taxon>
        <taxon>Bacillati</taxon>
        <taxon>Bacillota</taxon>
        <taxon>Bacilli</taxon>
        <taxon>Bacillales</taxon>
        <taxon>Caryophanaceae</taxon>
        <taxon>Kurthia</taxon>
    </lineage>
</organism>
<dbReference type="Proteomes" id="UP001398420">
    <property type="component" value="Unassembled WGS sequence"/>
</dbReference>
<evidence type="ECO:0000259" key="1">
    <source>
        <dbReference type="PROSITE" id="PS51186"/>
    </source>
</evidence>
<gene>
    <name evidence="2" type="ORF">AAF454_06435</name>
</gene>
<dbReference type="InterPro" id="IPR000182">
    <property type="entry name" value="GNAT_dom"/>
</dbReference>
<dbReference type="Pfam" id="PF00583">
    <property type="entry name" value="Acetyltransf_1"/>
    <property type="match status" value="1"/>
</dbReference>
<dbReference type="RefSeq" id="WP_087680659.1">
    <property type="nucleotide sequence ID" value="NZ_JBCEWA010000004.1"/>
</dbReference>
<feature type="domain" description="N-acetyltransferase" evidence="1">
    <location>
        <begin position="2"/>
        <end position="167"/>
    </location>
</feature>
<sequence length="167" mass="19220">MVEYIKPTVEDAAEIVAFYNRVGGETSYLSFEQDEYPLTVEEQREAIERDAHDNSQYMLLVKDEGRIIAIGTMTTSHKIKARHVTELGIVVEKAQHSKGIGTILMKKLIQWAREQPFITKIRLDTRADNLKAVALYIKLGFVIEGTLKNETYWNDQYFDLYVMGKDV</sequence>
<evidence type="ECO:0000313" key="3">
    <source>
        <dbReference type="Proteomes" id="UP001398420"/>
    </source>
</evidence>
<dbReference type="EMBL" id="JBCEWA010000004">
    <property type="protein sequence ID" value="MEL5988051.1"/>
    <property type="molecule type" value="Genomic_DNA"/>
</dbReference>
<proteinExistence type="predicted"/>
<comment type="caution">
    <text evidence="2">The sequence shown here is derived from an EMBL/GenBank/DDBJ whole genome shotgun (WGS) entry which is preliminary data.</text>
</comment>
<dbReference type="PANTHER" id="PTHR43415:SF3">
    <property type="entry name" value="GNAT-FAMILY ACETYLTRANSFERASE"/>
    <property type="match status" value="1"/>
</dbReference>
<dbReference type="PANTHER" id="PTHR43415">
    <property type="entry name" value="SPERMIDINE N(1)-ACETYLTRANSFERASE"/>
    <property type="match status" value="1"/>
</dbReference>
<protein>
    <submittedName>
        <fullName evidence="2">GNAT family N-acetyltransferase</fullName>
    </submittedName>
</protein>
<dbReference type="PROSITE" id="PS51186">
    <property type="entry name" value="GNAT"/>
    <property type="match status" value="1"/>
</dbReference>
<keyword evidence="3" id="KW-1185">Reference proteome</keyword>
<accession>A0ABU9LK48</accession>
<dbReference type="Gene3D" id="3.40.630.30">
    <property type="match status" value="1"/>
</dbReference>
<reference evidence="2 3" key="1">
    <citation type="submission" date="2024-04" db="EMBL/GenBank/DDBJ databases">
        <authorList>
            <person name="Wu Y.S."/>
            <person name="Zhang L."/>
        </authorList>
    </citation>
    <scope>NUCLEOTIDE SEQUENCE [LARGE SCALE GENOMIC DNA]</scope>
    <source>
        <strain evidence="2 3">KG-01</strain>
    </source>
</reference>
<dbReference type="SUPFAM" id="SSF55729">
    <property type="entry name" value="Acyl-CoA N-acyltransferases (Nat)"/>
    <property type="match status" value="1"/>
</dbReference>
<name>A0ABU9LK48_9BACL</name>
<dbReference type="InterPro" id="IPR016181">
    <property type="entry name" value="Acyl_CoA_acyltransferase"/>
</dbReference>
<dbReference type="CDD" id="cd04301">
    <property type="entry name" value="NAT_SF"/>
    <property type="match status" value="1"/>
</dbReference>
<evidence type="ECO:0000313" key="2">
    <source>
        <dbReference type="EMBL" id="MEL5988051.1"/>
    </source>
</evidence>